<dbReference type="InterPro" id="IPR042384">
    <property type="entry name" value="NMU"/>
</dbReference>
<dbReference type="GO" id="GO:0050806">
    <property type="term" value="P:positive regulation of synaptic transmission"/>
    <property type="evidence" value="ECO:0007669"/>
    <property type="project" value="TreeGrafter"/>
</dbReference>
<feature type="region of interest" description="Disordered" evidence="1">
    <location>
        <begin position="1"/>
        <end position="31"/>
    </location>
</feature>
<accession>A0A9W2VG41</accession>
<feature type="compositionally biased region" description="Gly residues" evidence="1">
    <location>
        <begin position="61"/>
        <end position="71"/>
    </location>
</feature>
<evidence type="ECO:0000256" key="2">
    <source>
        <dbReference type="SAM" id="Phobius"/>
    </source>
</evidence>
<dbReference type="GeneID" id="109278898"/>
<protein>
    <submittedName>
        <fullName evidence="4 5">Neuromedin-U isoform X1</fullName>
    </submittedName>
</protein>
<dbReference type="AlphaFoldDB" id="A0A9W2VG41"/>
<dbReference type="GO" id="GO:0043195">
    <property type="term" value="C:terminal bouton"/>
    <property type="evidence" value="ECO:0007669"/>
    <property type="project" value="TreeGrafter"/>
</dbReference>
<keyword evidence="2" id="KW-1133">Transmembrane helix</keyword>
<evidence type="ECO:0000313" key="4">
    <source>
        <dbReference type="RefSeq" id="XP_053757543.1"/>
    </source>
</evidence>
<dbReference type="RefSeq" id="XP_053757543.1">
    <property type="nucleotide sequence ID" value="XM_053901568.1"/>
</dbReference>
<dbReference type="PANTHER" id="PTHR15390">
    <property type="entry name" value="NEUROMEDIN-U"/>
    <property type="match status" value="1"/>
</dbReference>
<evidence type="ECO:0000256" key="1">
    <source>
        <dbReference type="SAM" id="MobiDB-lite"/>
    </source>
</evidence>
<gene>
    <name evidence="4 5 6" type="primary">NMU</name>
</gene>
<feature type="region of interest" description="Disordered" evidence="1">
    <location>
        <begin position="59"/>
        <end position="119"/>
    </location>
</feature>
<dbReference type="CTD" id="10874"/>
<dbReference type="GO" id="GO:0042922">
    <property type="term" value="F:neuromedin U receptor binding"/>
    <property type="evidence" value="ECO:0007669"/>
    <property type="project" value="InterPro"/>
</dbReference>
<feature type="compositionally biased region" description="Polar residues" evidence="1">
    <location>
        <begin position="1"/>
        <end position="10"/>
    </location>
</feature>
<reference evidence="4 5" key="1">
    <citation type="submission" date="2025-04" db="UniProtKB">
        <authorList>
            <consortium name="RefSeq"/>
        </authorList>
    </citation>
    <scope>IDENTIFICATION</scope>
    <source>
        <tissue evidence="4 5">Whole blood</tissue>
    </source>
</reference>
<dbReference type="GO" id="GO:0007218">
    <property type="term" value="P:neuropeptide signaling pathway"/>
    <property type="evidence" value="ECO:0007669"/>
    <property type="project" value="TreeGrafter"/>
</dbReference>
<dbReference type="Proteomes" id="UP001165780">
    <property type="component" value="Unplaced"/>
</dbReference>
<feature type="compositionally biased region" description="Low complexity" evidence="1">
    <location>
        <begin position="83"/>
        <end position="113"/>
    </location>
</feature>
<dbReference type="RefSeq" id="XP_053757545.1">
    <property type="nucleotide sequence ID" value="XM_053901570.1"/>
</dbReference>
<feature type="transmembrane region" description="Helical" evidence="2">
    <location>
        <begin position="128"/>
        <end position="147"/>
    </location>
</feature>
<evidence type="ECO:0000313" key="3">
    <source>
        <dbReference type="Proteomes" id="UP001165780"/>
    </source>
</evidence>
<evidence type="ECO:0000313" key="5">
    <source>
        <dbReference type="RefSeq" id="XP_053757544.1"/>
    </source>
</evidence>
<proteinExistence type="predicted"/>
<name>A0A9W2VG41_PANPR</name>
<dbReference type="GO" id="GO:0045987">
    <property type="term" value="P:positive regulation of smooth muscle contraction"/>
    <property type="evidence" value="ECO:0007669"/>
    <property type="project" value="TreeGrafter"/>
</dbReference>
<organism evidence="3 6">
    <name type="scientific">Panthera pardus</name>
    <name type="common">Leopard</name>
    <name type="synonym">Felis pardus</name>
    <dbReference type="NCBI Taxonomy" id="9691"/>
    <lineage>
        <taxon>Eukaryota</taxon>
        <taxon>Metazoa</taxon>
        <taxon>Chordata</taxon>
        <taxon>Craniata</taxon>
        <taxon>Vertebrata</taxon>
        <taxon>Euteleostomi</taxon>
        <taxon>Mammalia</taxon>
        <taxon>Eutheria</taxon>
        <taxon>Laurasiatheria</taxon>
        <taxon>Carnivora</taxon>
        <taxon>Feliformia</taxon>
        <taxon>Felidae</taxon>
        <taxon>Pantherinae</taxon>
        <taxon>Panthera</taxon>
    </lineage>
</organism>
<keyword evidence="2" id="KW-0472">Membrane</keyword>
<keyword evidence="3" id="KW-1185">Reference proteome</keyword>
<keyword evidence="2" id="KW-0812">Transmembrane</keyword>
<dbReference type="PANTHER" id="PTHR15390:SF0">
    <property type="entry name" value="NEUROMEDIN-U"/>
    <property type="match status" value="1"/>
</dbReference>
<evidence type="ECO:0000313" key="6">
    <source>
        <dbReference type="RefSeq" id="XP_053757545.1"/>
    </source>
</evidence>
<dbReference type="RefSeq" id="XP_053757544.1">
    <property type="nucleotide sequence ID" value="XM_053901569.1"/>
</dbReference>
<sequence>MRTVLSQNSGRGRVPLRLGASGAGSGWPVTRRRPGAAGCEVTRVGTALAQPTCPRDLKVGGARGGQLGGGAPRAARPGRRGTARAPRGVLTRAAQAPSSEPPSAEMPRAANRRPGPPARQVAAASRPLLLLLLLACCAGTCLGAPILSQGLRPEQELQLWNEIDDACSSFLSLDSQPQASNALEELCITIRRTLPKPQETDEKDNAKRFLFHYSKTRKLGNSNVVSSVVHPLLQLVPHLHERRTKRFRLDFTKGETTQNKDLSQDDARRIPRSYCKPSSETVFIQATQWKKVRRLHLKWTNNFPQKQQNVDILFSSQKQSLLNLLYLTIPVL</sequence>